<evidence type="ECO:0000313" key="2">
    <source>
        <dbReference type="Proteomes" id="UP001280629"/>
    </source>
</evidence>
<dbReference type="RefSeq" id="WP_317936688.1">
    <property type="nucleotide sequence ID" value="NZ_JAUBDH010000010.1"/>
</dbReference>
<accession>A0ABU4G290</accession>
<dbReference type="PROSITE" id="PS51257">
    <property type="entry name" value="PROKAR_LIPOPROTEIN"/>
    <property type="match status" value="1"/>
</dbReference>
<dbReference type="CDD" id="cd13440">
    <property type="entry name" value="CamS_repeat_2"/>
    <property type="match status" value="1"/>
</dbReference>
<name>A0ABU4G290_9BACL</name>
<dbReference type="EMBL" id="JAUBDH010000010">
    <property type="protein sequence ID" value="MDW0111090.1"/>
    <property type="molecule type" value="Genomic_DNA"/>
</dbReference>
<dbReference type="Pfam" id="PF07537">
    <property type="entry name" value="CamS"/>
    <property type="match status" value="1"/>
</dbReference>
<sequence length="376" mass="42385">MKRLFAIPAVAAVLFLGGCIPSIGPEKDEVIQENDEVEQETVLIPEVQLNEHYYRTLLPFKKSASRGLIVNRVYSKYDIGEVEEGLMRLSSKHFDPKDHFFQEGQFLDQTKTLQWLSRKSEENPEGLNPSVTDKMTPQEISEKAPIYLAHILEQDYYVKTGDKKVGLAGISIGLAMNSVYYQRDAAEADIPDKTIEQQGMKMAEAVVQRMRKIDGVGNVPITVGLFKQESRSSIVPGTYFATTFVDKGKDAPSGWKEVNEEFVLLPASSKVDNYREVNNTFEKLKEDVNNYFPGFVSIVGTAFYSDNDLKSLKVKVPIQFYGKNEVIALTQYMTSLVLKYYPDIEVEVSITSANGPESLIMKQPGEEEPNVHIYSY</sequence>
<comment type="caution">
    <text evidence="1">The sequence shown here is derived from an EMBL/GenBank/DDBJ whole genome shotgun (WGS) entry which is preliminary data.</text>
</comment>
<protein>
    <submittedName>
        <fullName evidence="1">CamS family sex pheromone protein</fullName>
    </submittedName>
</protein>
<dbReference type="CDD" id="cd13441">
    <property type="entry name" value="CamS_repeat_1"/>
    <property type="match status" value="1"/>
</dbReference>
<dbReference type="Proteomes" id="UP001280629">
    <property type="component" value="Unassembled WGS sequence"/>
</dbReference>
<proteinExistence type="predicted"/>
<organism evidence="1 2">
    <name type="scientific">Sporosarcina aquimarina</name>
    <dbReference type="NCBI Taxonomy" id="114975"/>
    <lineage>
        <taxon>Bacteria</taxon>
        <taxon>Bacillati</taxon>
        <taxon>Bacillota</taxon>
        <taxon>Bacilli</taxon>
        <taxon>Bacillales</taxon>
        <taxon>Caryophanaceae</taxon>
        <taxon>Sporosarcina</taxon>
    </lineage>
</organism>
<dbReference type="PIRSF" id="PIRSF012509">
    <property type="entry name" value="CamS"/>
    <property type="match status" value="1"/>
</dbReference>
<reference evidence="1 2" key="1">
    <citation type="submission" date="2023-06" db="EMBL/GenBank/DDBJ databases">
        <title>Sporosarcina sp. nov., isolated from Korean traditional fermented seafood 'Jeotgal'.</title>
        <authorList>
            <person name="Yang A.-I."/>
            <person name="Shin N.-R."/>
        </authorList>
    </citation>
    <scope>NUCLEOTIDE SEQUENCE [LARGE SCALE GENOMIC DNA]</scope>
    <source>
        <strain evidence="1 2">KCTC3840</strain>
    </source>
</reference>
<gene>
    <name evidence="1" type="ORF">QT716_13775</name>
</gene>
<dbReference type="Gene3D" id="3.10.570.10">
    <property type="entry name" value="sex pheromone staph- cam373 precursor domain"/>
    <property type="match status" value="1"/>
</dbReference>
<evidence type="ECO:0000313" key="1">
    <source>
        <dbReference type="EMBL" id="MDW0111090.1"/>
    </source>
</evidence>
<dbReference type="InterPro" id="IPR011426">
    <property type="entry name" value="CamS"/>
</dbReference>
<keyword evidence="2" id="KW-1185">Reference proteome</keyword>